<keyword evidence="2" id="KW-0479">Metal-binding</keyword>
<reference evidence="3" key="1">
    <citation type="journal article" date="2014" name="Int. J. Syst. Evol. Microbiol.">
        <title>Complete genome sequence of Corynebacterium casei LMG S-19264T (=DSM 44701T), isolated from a smear-ripened cheese.</title>
        <authorList>
            <consortium name="US DOE Joint Genome Institute (JGI-PGF)"/>
            <person name="Walter F."/>
            <person name="Albersmeier A."/>
            <person name="Kalinowski J."/>
            <person name="Ruckert C."/>
        </authorList>
    </citation>
    <scope>NUCLEOTIDE SEQUENCE</scope>
    <source>
        <strain evidence="3">CGMCC 1.15179</strain>
    </source>
</reference>
<sequence length="311" mass="33759">MLIQSLVEGEQEKKQIEKYKYFKQRSERIVKIYISADMEGISGVATQMQLKKESEYQRFRHLMTADVNAAIEGAFEGGATEVVVCDGHGNMSNILIEELDPRAELISGNNRVMCQLEGLDDSFDGLFLVGYHGREGGSERGVLNHTLAGGCIQEIRWNGCPMGEAEINATVAGFYGVPALLVTGDDVVAEEAGRLIPGIETAVVKAGVDRFAARLMPPQKARSLIREKASAALQKREKISPLAGEVPVTVDMDFSSTNQALMTTTMPGVELIRPKTIRFTAGDCVTAYKWMWAAIIIGMAASQGVLGNVNA</sequence>
<dbReference type="InterPro" id="IPR036177">
    <property type="entry name" value="Peptidase_M55_sf"/>
</dbReference>
<keyword evidence="4" id="KW-1185">Reference proteome</keyword>
<proteinExistence type="predicted"/>
<evidence type="ECO:0000313" key="4">
    <source>
        <dbReference type="Proteomes" id="UP000625210"/>
    </source>
</evidence>
<evidence type="ECO:0000256" key="1">
    <source>
        <dbReference type="PIRSR" id="PIRSR015853-1"/>
    </source>
</evidence>
<feature type="binding site" evidence="2">
    <location>
        <position position="88"/>
    </location>
    <ligand>
        <name>Zn(2+)</name>
        <dbReference type="ChEBI" id="CHEBI:29105"/>
        <label>2</label>
    </ligand>
</feature>
<feature type="binding site" evidence="2">
    <location>
        <position position="39"/>
    </location>
    <ligand>
        <name>Zn(2+)</name>
        <dbReference type="ChEBI" id="CHEBI:29105"/>
        <label>1</label>
    </ligand>
</feature>
<dbReference type="SUPFAM" id="SSF63992">
    <property type="entry name" value="Dipeptide transport protein"/>
    <property type="match status" value="1"/>
</dbReference>
<dbReference type="GO" id="GO:0046872">
    <property type="term" value="F:metal ion binding"/>
    <property type="evidence" value="ECO:0007669"/>
    <property type="project" value="UniProtKB-KW"/>
</dbReference>
<feature type="binding site" evidence="2">
    <location>
        <position position="132"/>
    </location>
    <ligand>
        <name>Zn(2+)</name>
        <dbReference type="ChEBI" id="CHEBI:29105"/>
        <label>2</label>
    </ligand>
</feature>
<feature type="binding site" evidence="2">
    <location>
        <position position="164"/>
    </location>
    <ligand>
        <name>Zn(2+)</name>
        <dbReference type="ChEBI" id="CHEBI:29105"/>
        <label>2</label>
    </ligand>
</feature>
<dbReference type="Proteomes" id="UP000625210">
    <property type="component" value="Unassembled WGS sequence"/>
</dbReference>
<comment type="caution">
    <text evidence="3">The sequence shown here is derived from an EMBL/GenBank/DDBJ whole genome shotgun (WGS) entry which is preliminary data.</text>
</comment>
<dbReference type="Gene3D" id="3.30.1360.130">
    <property type="entry name" value="Dipeptide transport protein"/>
    <property type="match status" value="1"/>
</dbReference>
<dbReference type="Pfam" id="PF04951">
    <property type="entry name" value="Peptidase_M55"/>
    <property type="match status" value="1"/>
</dbReference>
<dbReference type="EMBL" id="BMHQ01000004">
    <property type="protein sequence ID" value="GGE13716.1"/>
    <property type="molecule type" value="Genomic_DNA"/>
</dbReference>
<protein>
    <submittedName>
        <fullName evidence="3">D-aminopeptidase</fullName>
    </submittedName>
</protein>
<dbReference type="PIRSF" id="PIRSF015853">
    <property type="entry name" value="Pep_DppA"/>
    <property type="match status" value="1"/>
</dbReference>
<name>A0A8J2YDT0_9BACL</name>
<feature type="binding site" evidence="2">
    <location>
        <position position="37"/>
    </location>
    <ligand>
        <name>Zn(2+)</name>
        <dbReference type="ChEBI" id="CHEBI:29105"/>
        <label>1</label>
    </ligand>
</feature>
<keyword evidence="2" id="KW-0862">Zinc</keyword>
<feature type="binding site" evidence="2">
    <location>
        <position position="37"/>
    </location>
    <ligand>
        <name>Zn(2+)</name>
        <dbReference type="ChEBI" id="CHEBI:29105"/>
        <label>2</label>
    </ligand>
</feature>
<gene>
    <name evidence="3" type="primary">dppA</name>
    <name evidence="3" type="ORF">GCM10011571_13970</name>
</gene>
<evidence type="ECO:0000256" key="2">
    <source>
        <dbReference type="PIRSR" id="PIRSR015853-2"/>
    </source>
</evidence>
<organism evidence="3 4">
    <name type="scientific">Marinithermofilum abyssi</name>
    <dbReference type="NCBI Taxonomy" id="1571185"/>
    <lineage>
        <taxon>Bacteria</taxon>
        <taxon>Bacillati</taxon>
        <taxon>Bacillota</taxon>
        <taxon>Bacilli</taxon>
        <taxon>Bacillales</taxon>
        <taxon>Thermoactinomycetaceae</taxon>
        <taxon>Marinithermofilum</taxon>
    </lineage>
</organism>
<reference evidence="3" key="2">
    <citation type="submission" date="2020-09" db="EMBL/GenBank/DDBJ databases">
        <authorList>
            <person name="Sun Q."/>
            <person name="Zhou Y."/>
        </authorList>
    </citation>
    <scope>NUCLEOTIDE SEQUENCE</scope>
    <source>
        <strain evidence="3">CGMCC 1.15179</strain>
    </source>
</reference>
<accession>A0A8J2YDT0</accession>
<dbReference type="AlphaFoldDB" id="A0A8J2YDT0"/>
<dbReference type="InterPro" id="IPR027476">
    <property type="entry name" value="DppA_N"/>
</dbReference>
<dbReference type="CDD" id="cd08663">
    <property type="entry name" value="DAP_dppA_1"/>
    <property type="match status" value="1"/>
</dbReference>
<feature type="active site" description="Nucleophile" evidence="1">
    <location>
        <position position="145"/>
    </location>
</feature>
<dbReference type="Gene3D" id="3.40.50.10780">
    <property type="entry name" value="Dipeptide transport protein"/>
    <property type="match status" value="1"/>
</dbReference>
<dbReference type="InterPro" id="IPR007035">
    <property type="entry name" value="Peptidase_M55"/>
</dbReference>
<evidence type="ECO:0000313" key="3">
    <source>
        <dbReference type="EMBL" id="GGE13716.1"/>
    </source>
</evidence>